<keyword evidence="3" id="KW-0812">Transmembrane</keyword>
<comment type="caution">
    <text evidence="4">The sequence shown here is derived from an EMBL/GenBank/DDBJ whole genome shotgun (WGS) entry which is preliminary data.</text>
</comment>
<dbReference type="Gene3D" id="1.10.287.1490">
    <property type="match status" value="1"/>
</dbReference>
<evidence type="ECO:0000256" key="1">
    <source>
        <dbReference type="SAM" id="Coils"/>
    </source>
</evidence>
<evidence type="ECO:0000313" key="4">
    <source>
        <dbReference type="EMBL" id="KAK7539641.1"/>
    </source>
</evidence>
<keyword evidence="3" id="KW-0472">Membrane</keyword>
<accession>A0ABR1LYL8</accession>
<gene>
    <name evidence="4" type="ORF">J3D65DRAFT_675770</name>
</gene>
<reference evidence="4 5" key="1">
    <citation type="submission" date="2024-04" db="EMBL/GenBank/DDBJ databases">
        <title>Phyllosticta paracitricarpa is synonymous to the EU quarantine fungus P. citricarpa based on phylogenomic analyses.</title>
        <authorList>
            <consortium name="Lawrence Berkeley National Laboratory"/>
            <person name="Van ingen-buijs V.A."/>
            <person name="Van westerhoven A.C."/>
            <person name="Haridas S."/>
            <person name="Skiadas P."/>
            <person name="Martin F."/>
            <person name="Groenewald J.Z."/>
            <person name="Crous P.W."/>
            <person name="Seidl M.F."/>
        </authorList>
    </citation>
    <scope>NUCLEOTIDE SEQUENCE [LARGE SCALE GENOMIC DNA]</scope>
    <source>
        <strain evidence="4 5">CPC 17464</strain>
    </source>
</reference>
<feature type="region of interest" description="Disordered" evidence="2">
    <location>
        <begin position="489"/>
        <end position="540"/>
    </location>
</feature>
<dbReference type="Proteomes" id="UP001360953">
    <property type="component" value="Unassembled WGS sequence"/>
</dbReference>
<keyword evidence="3" id="KW-1133">Transmembrane helix</keyword>
<feature type="transmembrane region" description="Helical" evidence="3">
    <location>
        <begin position="73"/>
        <end position="100"/>
    </location>
</feature>
<evidence type="ECO:0000313" key="5">
    <source>
        <dbReference type="Proteomes" id="UP001360953"/>
    </source>
</evidence>
<feature type="compositionally biased region" description="Basic and acidic residues" evidence="2">
    <location>
        <begin position="513"/>
        <end position="524"/>
    </location>
</feature>
<feature type="coiled-coil region" evidence="1">
    <location>
        <begin position="349"/>
        <end position="443"/>
    </location>
</feature>
<feature type="coiled-coil region" evidence="1">
    <location>
        <begin position="170"/>
        <end position="226"/>
    </location>
</feature>
<organism evidence="4 5">
    <name type="scientific">Phyllosticta citribraziliensis</name>
    <dbReference type="NCBI Taxonomy" id="989973"/>
    <lineage>
        <taxon>Eukaryota</taxon>
        <taxon>Fungi</taxon>
        <taxon>Dikarya</taxon>
        <taxon>Ascomycota</taxon>
        <taxon>Pezizomycotina</taxon>
        <taxon>Dothideomycetes</taxon>
        <taxon>Dothideomycetes incertae sedis</taxon>
        <taxon>Botryosphaeriales</taxon>
        <taxon>Phyllostictaceae</taxon>
        <taxon>Phyllosticta</taxon>
    </lineage>
</organism>
<protein>
    <submittedName>
        <fullName evidence="4">Uncharacterized protein</fullName>
    </submittedName>
</protein>
<dbReference type="PANTHER" id="PTHR18867">
    <property type="entry name" value="RAD50"/>
    <property type="match status" value="1"/>
</dbReference>
<dbReference type="EMBL" id="JBBPEH010000004">
    <property type="protein sequence ID" value="KAK7539641.1"/>
    <property type="molecule type" value="Genomic_DNA"/>
</dbReference>
<feature type="coiled-coil region" evidence="1">
    <location>
        <begin position="707"/>
        <end position="861"/>
    </location>
</feature>
<feature type="coiled-coil region" evidence="1">
    <location>
        <begin position="289"/>
        <end position="316"/>
    </location>
</feature>
<name>A0ABR1LYL8_9PEZI</name>
<dbReference type="RefSeq" id="XP_066656912.1">
    <property type="nucleotide sequence ID" value="XM_066803586.1"/>
</dbReference>
<dbReference type="GeneID" id="92036492"/>
<keyword evidence="5" id="KW-1185">Reference proteome</keyword>
<dbReference type="PANTHER" id="PTHR18867:SF12">
    <property type="entry name" value="DNA REPAIR PROTEIN RAD50"/>
    <property type="match status" value="1"/>
</dbReference>
<feature type="region of interest" description="Disordered" evidence="2">
    <location>
        <begin position="615"/>
        <end position="642"/>
    </location>
</feature>
<evidence type="ECO:0000256" key="2">
    <source>
        <dbReference type="SAM" id="MobiDB-lite"/>
    </source>
</evidence>
<evidence type="ECO:0000256" key="3">
    <source>
        <dbReference type="SAM" id="Phobius"/>
    </source>
</evidence>
<feature type="transmembrane region" description="Helical" evidence="3">
    <location>
        <begin position="12"/>
        <end position="38"/>
    </location>
</feature>
<proteinExistence type="predicted"/>
<keyword evidence="1" id="KW-0175">Coiled coil</keyword>
<feature type="region of interest" description="Disordered" evidence="2">
    <location>
        <begin position="551"/>
        <end position="570"/>
    </location>
</feature>
<feature type="transmembrane region" description="Helical" evidence="3">
    <location>
        <begin position="45"/>
        <end position="67"/>
    </location>
</feature>
<sequence>MSTETPLPTLQWVTYLLLLALTSSGCGWVVLSTTLGLIRSPTKPFSFVTILGPLFSPGFLFSLGVFSKLAYDLGMALALFLLPLVLALLVARGFCVAFWLDCRFPFRFSPTFDDSAATQIKDLRNETSTLRKYFNEYVAMLANKVCTMGLELHAKEVAFDRFRRASTKTVAALKKELSDARKLAKAEKHRAIEARKRYADWKEMELSGLEDELDKYRRSLEALLEGRPMDEEILGRISDKFLFGDRLRLMDLTDRQKKDIGALRTQIDGLQRQLADAAVTEKVVALERSRQLEGKITDLQQKIRQLEHAKDVSAAEISFLSRQVAAQGTLSDQSASDWELQFAAVDHQRKLAESNSRDLDIKLQSLRREMEKAAEFQEEELSRAQDKAYRYSQAIDRAEADRDQAKQLVKSADQERRAAVASADTLQSEVNSLTEELKILRAGCCLCICPCCPDGCSAHRFGAASPSPVPVTVRSPSLASLRQELDRLRSENETLRQPVRSPSPSPELASLRQELDRLRSENETLRQPVRSPSPSPELASLRQELDRLRSENETLRQPVPSSSPSPELASLHQELTRLRGENQQLSHVHGENLSLRQQIAALSQENTTARGLMGQAEGQWASLQDTTRRLESELATSREQLGTARRELAASREEATAARQEASSVAARADFLAEQLRRQVARSTASPVAAPSAPPAAPLAVPPTDQMLLAQQQVDQLTRRAEQAEQKLQETLDRLDAANATLETYRNTPGALSFEERNTWAMERGQLSLLLAGHDSEVASLKRQLEDLAHQLQDNEAELEEAEVNLAKLEVDHKAEIDNLEDIIQDFQERIDDLGSIDDEIEQLREENDELKEELKECYETLGFQ</sequence>